<reference evidence="1 2" key="1">
    <citation type="submission" date="2018-11" db="EMBL/GenBank/DDBJ databases">
        <title>Sequencing the genomes of 1000 actinobacteria strains.</title>
        <authorList>
            <person name="Klenk H.-P."/>
        </authorList>
    </citation>
    <scope>NUCLEOTIDE SEQUENCE [LARGE SCALE GENOMIC DNA]</scope>
    <source>
        <strain evidence="1 2">DSM 13521</strain>
    </source>
</reference>
<dbReference type="InterPro" id="IPR010985">
    <property type="entry name" value="Ribbon_hlx_hlx"/>
</dbReference>
<keyword evidence="2" id="KW-1185">Reference proteome</keyword>
<dbReference type="EMBL" id="RKHQ01000001">
    <property type="protein sequence ID" value="ROR95635.1"/>
    <property type="molecule type" value="Genomic_DNA"/>
</dbReference>
<evidence type="ECO:0000313" key="1">
    <source>
        <dbReference type="EMBL" id="ROR95635.1"/>
    </source>
</evidence>
<dbReference type="GO" id="GO:0006355">
    <property type="term" value="P:regulation of DNA-templated transcription"/>
    <property type="evidence" value="ECO:0007669"/>
    <property type="project" value="InterPro"/>
</dbReference>
<dbReference type="Proteomes" id="UP000275356">
    <property type="component" value="Unassembled WGS sequence"/>
</dbReference>
<sequence>MLAVRTDESHTLGMTVTTIKVDVQLRDRLKAQAQRHGRTLGEHLVTLAEDEERRDRFASVRRAMLAHPADAAYEAETRSWLNDAWS</sequence>
<proteinExistence type="predicted"/>
<accession>A0A3N2D7A3</accession>
<gene>
    <name evidence="1" type="ORF">EDD28_0196</name>
</gene>
<dbReference type="OrthoDB" id="5149205at2"/>
<protein>
    <recommendedName>
        <fullName evidence="3">Arc-like DNA binding dprotein</fullName>
    </recommendedName>
</protein>
<organism evidence="1 2">
    <name type="scientific">Salana multivorans</name>
    <dbReference type="NCBI Taxonomy" id="120377"/>
    <lineage>
        <taxon>Bacteria</taxon>
        <taxon>Bacillati</taxon>
        <taxon>Actinomycetota</taxon>
        <taxon>Actinomycetes</taxon>
        <taxon>Micrococcales</taxon>
        <taxon>Beutenbergiaceae</taxon>
        <taxon>Salana</taxon>
    </lineage>
</organism>
<evidence type="ECO:0008006" key="3">
    <source>
        <dbReference type="Google" id="ProtNLM"/>
    </source>
</evidence>
<name>A0A3N2D7A3_9MICO</name>
<comment type="caution">
    <text evidence="1">The sequence shown here is derived from an EMBL/GenBank/DDBJ whole genome shotgun (WGS) entry which is preliminary data.</text>
</comment>
<dbReference type="AlphaFoldDB" id="A0A3N2D7A3"/>
<dbReference type="SUPFAM" id="SSF47598">
    <property type="entry name" value="Ribbon-helix-helix"/>
    <property type="match status" value="1"/>
</dbReference>
<evidence type="ECO:0000313" key="2">
    <source>
        <dbReference type="Proteomes" id="UP000275356"/>
    </source>
</evidence>